<protein>
    <recommendedName>
        <fullName evidence="3">F-box domain-containing protein</fullName>
    </recommendedName>
</protein>
<evidence type="ECO:0008006" key="3">
    <source>
        <dbReference type="Google" id="ProtNLM"/>
    </source>
</evidence>
<name>A0A5J4WKR7_9EUKA</name>
<dbReference type="EMBL" id="SNRW01001692">
    <property type="protein sequence ID" value="KAA6395413.1"/>
    <property type="molecule type" value="Genomic_DNA"/>
</dbReference>
<evidence type="ECO:0000313" key="1">
    <source>
        <dbReference type="EMBL" id="KAA6395413.1"/>
    </source>
</evidence>
<sequence length="236" mass="26876">MDNLSDYNVDGSLLGLGEFILLEILSEMAIPQDVQQFLIVCRKIHKLQEHPRFEKIIYSIVEIIPIFIIMEGSQGSSEKNKFFHSDEYEPCTIAIDPIISEGIVRIEVLVLLIHLVLLLLVVDLDDQKTVRYYQNGDIAHINNGTNGNQKYADGQRVAVEVDMTSVPRRAAFFVDDVEQPNFVIGIPEAIRFWVYTFDKSSSFTVTKFERLIKSTSQGVYGSKALEWGKSWKSINQ</sequence>
<accession>A0A5J4WKR7</accession>
<proteinExistence type="predicted"/>
<dbReference type="AlphaFoldDB" id="A0A5J4WKR7"/>
<dbReference type="Proteomes" id="UP000324800">
    <property type="component" value="Unassembled WGS sequence"/>
</dbReference>
<comment type="caution">
    <text evidence="1">The sequence shown here is derived from an EMBL/GenBank/DDBJ whole genome shotgun (WGS) entry which is preliminary data.</text>
</comment>
<evidence type="ECO:0000313" key="2">
    <source>
        <dbReference type="Proteomes" id="UP000324800"/>
    </source>
</evidence>
<reference evidence="1 2" key="1">
    <citation type="submission" date="2019-03" db="EMBL/GenBank/DDBJ databases">
        <title>Single cell metagenomics reveals metabolic interactions within the superorganism composed of flagellate Streblomastix strix and complex community of Bacteroidetes bacteria on its surface.</title>
        <authorList>
            <person name="Treitli S.C."/>
            <person name="Kolisko M."/>
            <person name="Husnik F."/>
            <person name="Keeling P."/>
            <person name="Hampl V."/>
        </authorList>
    </citation>
    <scope>NUCLEOTIDE SEQUENCE [LARGE SCALE GENOMIC DNA]</scope>
    <source>
        <strain evidence="1">ST1C</strain>
    </source>
</reference>
<organism evidence="1 2">
    <name type="scientific">Streblomastix strix</name>
    <dbReference type="NCBI Taxonomy" id="222440"/>
    <lineage>
        <taxon>Eukaryota</taxon>
        <taxon>Metamonada</taxon>
        <taxon>Preaxostyla</taxon>
        <taxon>Oxymonadida</taxon>
        <taxon>Streblomastigidae</taxon>
        <taxon>Streblomastix</taxon>
    </lineage>
</organism>
<gene>
    <name evidence="1" type="ORF">EZS28_009061</name>
</gene>